<dbReference type="InterPro" id="IPR036533">
    <property type="entry name" value="BAG_dom_sf"/>
</dbReference>
<dbReference type="Gene3D" id="3.10.20.90">
    <property type="entry name" value="Phosphatidylinositol 3-kinase Catalytic Subunit, Chain A, domain 1"/>
    <property type="match status" value="1"/>
</dbReference>
<dbReference type="GO" id="GO:0005634">
    <property type="term" value="C:nucleus"/>
    <property type="evidence" value="ECO:0007669"/>
    <property type="project" value="TreeGrafter"/>
</dbReference>
<dbReference type="SUPFAM" id="SSF63491">
    <property type="entry name" value="BAG domain"/>
    <property type="match status" value="1"/>
</dbReference>
<evidence type="ECO:0000256" key="1">
    <source>
        <dbReference type="ARBA" id="ARBA00023186"/>
    </source>
</evidence>
<evidence type="ECO:0000256" key="2">
    <source>
        <dbReference type="SAM" id="MobiDB-lite"/>
    </source>
</evidence>
<organism evidence="5 6">
    <name type="scientific">Mucor saturninus</name>
    <dbReference type="NCBI Taxonomy" id="64648"/>
    <lineage>
        <taxon>Eukaryota</taxon>
        <taxon>Fungi</taxon>
        <taxon>Fungi incertae sedis</taxon>
        <taxon>Mucoromycota</taxon>
        <taxon>Mucoromycotina</taxon>
        <taxon>Mucoromycetes</taxon>
        <taxon>Mucorales</taxon>
        <taxon>Mucorineae</taxon>
        <taxon>Mucoraceae</taxon>
        <taxon>Mucor</taxon>
    </lineage>
</organism>
<dbReference type="GO" id="GO:0016020">
    <property type="term" value="C:membrane"/>
    <property type="evidence" value="ECO:0007669"/>
    <property type="project" value="TreeGrafter"/>
</dbReference>
<comment type="caution">
    <text evidence="5">The sequence shown here is derived from an EMBL/GenBank/DDBJ whole genome shotgun (WGS) entry which is preliminary data.</text>
</comment>
<accession>A0A8H7V6E8</accession>
<dbReference type="PANTHER" id="PTHR12329:SF16">
    <property type="entry name" value="BAG FAMILY MOLECULAR CHAPERONE REGULATOR 1"/>
    <property type="match status" value="1"/>
</dbReference>
<evidence type="ECO:0008006" key="7">
    <source>
        <dbReference type="Google" id="ProtNLM"/>
    </source>
</evidence>
<dbReference type="InterPro" id="IPR000626">
    <property type="entry name" value="Ubiquitin-like_dom"/>
</dbReference>
<feature type="domain" description="Ubiquitin-like" evidence="3">
    <location>
        <begin position="57"/>
        <end position="108"/>
    </location>
</feature>
<reference evidence="5" key="1">
    <citation type="submission" date="2020-12" db="EMBL/GenBank/DDBJ databases">
        <title>Metabolic potential, ecology and presence of endohyphal bacteria is reflected in genomic diversity of Mucoromycotina.</title>
        <authorList>
            <person name="Muszewska A."/>
            <person name="Okrasinska A."/>
            <person name="Steczkiewicz K."/>
            <person name="Drgas O."/>
            <person name="Orlowska M."/>
            <person name="Perlinska-Lenart U."/>
            <person name="Aleksandrzak-Piekarczyk T."/>
            <person name="Szatraj K."/>
            <person name="Zielenkiewicz U."/>
            <person name="Pilsyk S."/>
            <person name="Malc E."/>
            <person name="Mieczkowski P."/>
            <person name="Kruszewska J.S."/>
            <person name="Biernat P."/>
            <person name="Pawlowska J."/>
        </authorList>
    </citation>
    <scope>NUCLEOTIDE SEQUENCE</scope>
    <source>
        <strain evidence="5">WA0000017839</strain>
    </source>
</reference>
<protein>
    <recommendedName>
        <fullName evidence="7">BAG family molecular chaperone regulator 1</fullName>
    </recommendedName>
</protein>
<keyword evidence="6" id="KW-1185">Reference proteome</keyword>
<dbReference type="Pfam" id="PF02179">
    <property type="entry name" value="BAG"/>
    <property type="match status" value="1"/>
</dbReference>
<evidence type="ECO:0000313" key="5">
    <source>
        <dbReference type="EMBL" id="KAG2208925.1"/>
    </source>
</evidence>
<dbReference type="Proteomes" id="UP000603453">
    <property type="component" value="Unassembled WGS sequence"/>
</dbReference>
<dbReference type="InterPro" id="IPR029071">
    <property type="entry name" value="Ubiquitin-like_domsf"/>
</dbReference>
<dbReference type="EMBL" id="JAEPRD010000017">
    <property type="protein sequence ID" value="KAG2208925.1"/>
    <property type="molecule type" value="Genomic_DNA"/>
</dbReference>
<proteinExistence type="predicted"/>
<dbReference type="Gene3D" id="1.20.58.120">
    <property type="entry name" value="BAG domain"/>
    <property type="match status" value="1"/>
</dbReference>
<evidence type="ECO:0000313" key="6">
    <source>
        <dbReference type="Proteomes" id="UP000603453"/>
    </source>
</evidence>
<sequence length="229" mass="25669">MDSFASFFGLKKSNSSNTNTPQQSKQQQQREQHERRGVIVISYGDRYYDVGFGDRLPQATVGELKDRCKRATGVTLATMKLKVSGAYIKDDTATLQSSGIHGGSVVLLYGDRVRTEQVMETASGNPEEVGYMMRISKVMDKIEGAKDKIEEFDIGVVCVMENPQTEKRKETEDLGIYLSELLMQALITLDGVDCPSEFETARQDRRKGVKVCQELMDRVDGSRATLKKY</sequence>
<dbReference type="GO" id="GO:0050821">
    <property type="term" value="P:protein stabilization"/>
    <property type="evidence" value="ECO:0007669"/>
    <property type="project" value="TreeGrafter"/>
</dbReference>
<gene>
    <name evidence="5" type="ORF">INT47_011065</name>
</gene>
<dbReference type="OrthoDB" id="417450at2759"/>
<dbReference type="PANTHER" id="PTHR12329">
    <property type="entry name" value="BCL2-ASSOCIATED ATHANOGENE"/>
    <property type="match status" value="1"/>
</dbReference>
<dbReference type="CDD" id="cd17039">
    <property type="entry name" value="Ubl_ubiquitin_like"/>
    <property type="match status" value="1"/>
</dbReference>
<feature type="compositionally biased region" description="Low complexity" evidence="2">
    <location>
        <begin position="11"/>
        <end position="27"/>
    </location>
</feature>
<dbReference type="PROSITE" id="PS50053">
    <property type="entry name" value="UBIQUITIN_2"/>
    <property type="match status" value="1"/>
</dbReference>
<dbReference type="InterPro" id="IPR003103">
    <property type="entry name" value="BAG_domain"/>
</dbReference>
<dbReference type="GO" id="GO:0000774">
    <property type="term" value="F:adenyl-nucleotide exchange factor activity"/>
    <property type="evidence" value="ECO:0007669"/>
    <property type="project" value="TreeGrafter"/>
</dbReference>
<keyword evidence="1" id="KW-0143">Chaperone</keyword>
<feature type="domain" description="BAG" evidence="4">
    <location>
        <begin position="164"/>
        <end position="223"/>
    </location>
</feature>
<evidence type="ECO:0000259" key="4">
    <source>
        <dbReference type="PROSITE" id="PS51035"/>
    </source>
</evidence>
<dbReference type="GO" id="GO:0005829">
    <property type="term" value="C:cytosol"/>
    <property type="evidence" value="ECO:0007669"/>
    <property type="project" value="TreeGrafter"/>
</dbReference>
<dbReference type="SUPFAM" id="SSF54236">
    <property type="entry name" value="Ubiquitin-like"/>
    <property type="match status" value="1"/>
</dbReference>
<dbReference type="GO" id="GO:0051087">
    <property type="term" value="F:protein-folding chaperone binding"/>
    <property type="evidence" value="ECO:0007669"/>
    <property type="project" value="InterPro"/>
</dbReference>
<feature type="region of interest" description="Disordered" evidence="2">
    <location>
        <begin position="11"/>
        <end position="36"/>
    </location>
</feature>
<evidence type="ECO:0000259" key="3">
    <source>
        <dbReference type="PROSITE" id="PS50053"/>
    </source>
</evidence>
<dbReference type="InterPro" id="IPR039773">
    <property type="entry name" value="BAG_chaperone_regulator"/>
</dbReference>
<dbReference type="AlphaFoldDB" id="A0A8H7V6E8"/>
<name>A0A8H7V6E8_9FUNG</name>
<dbReference type="PROSITE" id="PS51035">
    <property type="entry name" value="BAG"/>
    <property type="match status" value="1"/>
</dbReference>